<dbReference type="SMART" id="SM00177">
    <property type="entry name" value="ARF"/>
    <property type="match status" value="1"/>
</dbReference>
<keyword evidence="4" id="KW-0479">Metal-binding</keyword>
<keyword evidence="1 3" id="KW-0547">Nucleotide-binding</keyword>
<dbReference type="InterPro" id="IPR027417">
    <property type="entry name" value="P-loop_NTPase"/>
</dbReference>
<accession>A0A9P0F4T5</accession>
<evidence type="ECO:0000256" key="3">
    <source>
        <dbReference type="PIRSR" id="PIRSR606689-1"/>
    </source>
</evidence>
<evidence type="ECO:0000313" key="5">
    <source>
        <dbReference type="EMBL" id="CAH0392028.1"/>
    </source>
</evidence>
<reference evidence="5" key="1">
    <citation type="submission" date="2021-12" db="EMBL/GenBank/DDBJ databases">
        <authorList>
            <person name="King R."/>
        </authorList>
    </citation>
    <scope>NUCLEOTIDE SEQUENCE</scope>
</reference>
<dbReference type="EMBL" id="OU963867">
    <property type="protein sequence ID" value="CAH0392028.1"/>
    <property type="molecule type" value="Genomic_DNA"/>
</dbReference>
<dbReference type="PANTHER" id="PTHR46688">
    <property type="entry name" value="ADP-RIBOSYLATION FACTOR-LIKE PROTEIN 16"/>
    <property type="match status" value="1"/>
</dbReference>
<sequence length="182" mass="20109">MSDESKIACLCLGPTGSGKTALLKKLSGNKDTDEYSSTVPTVGTSLTTIKIKEQQKIIIRELGGEMAPLWHQYYDGINKIIYVVDASNLCQISAAGVLLYDLLAQPKLQKAKILLVLAKMDVSYRQMRNEALLMLQIKRLEKEIPQTITILETSAVTGEGMEPMLEWLQSNVTVTFKEPSSS</sequence>
<evidence type="ECO:0000256" key="2">
    <source>
        <dbReference type="ARBA" id="ARBA00023134"/>
    </source>
</evidence>
<dbReference type="Gene3D" id="3.40.50.300">
    <property type="entry name" value="P-loop containing nucleotide triphosphate hydrolases"/>
    <property type="match status" value="1"/>
</dbReference>
<dbReference type="PANTHER" id="PTHR46688:SF1">
    <property type="entry name" value="ADP-RIBOSYLATION FACTOR-LIKE PROTEIN 16"/>
    <property type="match status" value="1"/>
</dbReference>
<dbReference type="Proteomes" id="UP001152759">
    <property type="component" value="Chromosome 6"/>
</dbReference>
<feature type="binding site" evidence="4">
    <location>
        <position position="20"/>
    </location>
    <ligand>
        <name>Mg(2+)</name>
        <dbReference type="ChEBI" id="CHEBI:18420"/>
    </ligand>
</feature>
<dbReference type="AlphaFoldDB" id="A0A9P0F4T5"/>
<keyword evidence="6" id="KW-1185">Reference proteome</keyword>
<protein>
    <recommendedName>
        <fullName evidence="7">ADP-ribosylation factor-like protein 16</fullName>
    </recommendedName>
</protein>
<evidence type="ECO:0000256" key="1">
    <source>
        <dbReference type="ARBA" id="ARBA00022741"/>
    </source>
</evidence>
<dbReference type="Pfam" id="PF00025">
    <property type="entry name" value="Arf"/>
    <property type="match status" value="1"/>
</dbReference>
<feature type="binding site" evidence="3">
    <location>
        <begin position="13"/>
        <end position="20"/>
    </location>
    <ligand>
        <name>GTP</name>
        <dbReference type="ChEBI" id="CHEBI:37565"/>
    </ligand>
</feature>
<dbReference type="GO" id="GO:0046872">
    <property type="term" value="F:metal ion binding"/>
    <property type="evidence" value="ECO:0007669"/>
    <property type="project" value="UniProtKB-KW"/>
</dbReference>
<keyword evidence="2 3" id="KW-0342">GTP-binding</keyword>
<dbReference type="GO" id="GO:0005525">
    <property type="term" value="F:GTP binding"/>
    <property type="evidence" value="ECO:0007669"/>
    <property type="project" value="UniProtKB-KW"/>
</dbReference>
<dbReference type="GO" id="GO:0051649">
    <property type="term" value="P:establishment of localization in cell"/>
    <property type="evidence" value="ECO:0007669"/>
    <property type="project" value="UniProtKB-ARBA"/>
</dbReference>
<evidence type="ECO:0000313" key="6">
    <source>
        <dbReference type="Proteomes" id="UP001152759"/>
    </source>
</evidence>
<evidence type="ECO:0000256" key="4">
    <source>
        <dbReference type="PIRSR" id="PIRSR606689-2"/>
    </source>
</evidence>
<dbReference type="GO" id="GO:0003924">
    <property type="term" value="F:GTPase activity"/>
    <property type="evidence" value="ECO:0007669"/>
    <property type="project" value="InterPro"/>
</dbReference>
<dbReference type="InterPro" id="IPR006689">
    <property type="entry name" value="Small_GTPase_ARF/SAR"/>
</dbReference>
<dbReference type="PROSITE" id="PS51417">
    <property type="entry name" value="ARF"/>
    <property type="match status" value="1"/>
</dbReference>
<proteinExistence type="predicted"/>
<feature type="binding site" evidence="4">
    <location>
        <position position="41"/>
    </location>
    <ligand>
        <name>Mg(2+)</name>
        <dbReference type="ChEBI" id="CHEBI:18420"/>
    </ligand>
</feature>
<feature type="binding site" evidence="3">
    <location>
        <position position="64"/>
    </location>
    <ligand>
        <name>GTP</name>
        <dbReference type="ChEBI" id="CHEBI:37565"/>
    </ligand>
</feature>
<keyword evidence="4" id="KW-0460">Magnesium</keyword>
<organism evidence="5 6">
    <name type="scientific">Bemisia tabaci</name>
    <name type="common">Sweetpotato whitefly</name>
    <name type="synonym">Aleurodes tabaci</name>
    <dbReference type="NCBI Taxonomy" id="7038"/>
    <lineage>
        <taxon>Eukaryota</taxon>
        <taxon>Metazoa</taxon>
        <taxon>Ecdysozoa</taxon>
        <taxon>Arthropoda</taxon>
        <taxon>Hexapoda</taxon>
        <taxon>Insecta</taxon>
        <taxon>Pterygota</taxon>
        <taxon>Neoptera</taxon>
        <taxon>Paraneoptera</taxon>
        <taxon>Hemiptera</taxon>
        <taxon>Sternorrhyncha</taxon>
        <taxon>Aleyrodoidea</taxon>
        <taxon>Aleyrodidae</taxon>
        <taxon>Aleyrodinae</taxon>
        <taxon>Bemisia</taxon>
    </lineage>
</organism>
<dbReference type="SUPFAM" id="SSF52540">
    <property type="entry name" value="P-loop containing nucleoside triphosphate hydrolases"/>
    <property type="match status" value="1"/>
</dbReference>
<dbReference type="NCBIfam" id="TIGR00231">
    <property type="entry name" value="small_GTP"/>
    <property type="match status" value="1"/>
</dbReference>
<gene>
    <name evidence="5" type="ORF">BEMITA_LOCUS10587</name>
</gene>
<name>A0A9P0F4T5_BEMTA</name>
<evidence type="ECO:0008006" key="7">
    <source>
        <dbReference type="Google" id="ProtNLM"/>
    </source>
</evidence>
<dbReference type="InterPro" id="IPR005225">
    <property type="entry name" value="Small_GTP-bd"/>
</dbReference>
<dbReference type="GO" id="GO:0016192">
    <property type="term" value="P:vesicle-mediated transport"/>
    <property type="evidence" value="ECO:0007669"/>
    <property type="project" value="UniProtKB-ARBA"/>
</dbReference>